<dbReference type="PANTHER" id="PTHR13225:SF3">
    <property type="entry name" value="UPF0489 PROTEIN C5ORF22"/>
    <property type="match status" value="1"/>
</dbReference>
<dbReference type="ExpressionAtlas" id="A0A6I8UBT7">
    <property type="expression patterns" value="baseline"/>
</dbReference>
<evidence type="ECO:0000256" key="2">
    <source>
        <dbReference type="SAM" id="MobiDB-lite"/>
    </source>
</evidence>
<feature type="compositionally biased region" description="Basic and acidic residues" evidence="2">
    <location>
        <begin position="44"/>
        <end position="54"/>
    </location>
</feature>
<dbReference type="RefSeq" id="XP_001352929.3">
    <property type="nucleotide sequence ID" value="XM_001352893.4"/>
</dbReference>
<keyword evidence="3" id="KW-1185">Reference proteome</keyword>
<feature type="region of interest" description="Disordered" evidence="2">
    <location>
        <begin position="1"/>
        <end position="84"/>
    </location>
</feature>
<dbReference type="PANTHER" id="PTHR13225">
    <property type="entry name" value="MISEXPRESSION SUPPRESSOR OF RAS 6"/>
    <property type="match status" value="1"/>
</dbReference>
<evidence type="ECO:0000313" key="4">
    <source>
        <dbReference type="RefSeq" id="XP_001352929.3"/>
    </source>
</evidence>
<organism evidence="3 4">
    <name type="scientific">Drosophila pseudoobscura pseudoobscura</name>
    <name type="common">Fruit fly</name>
    <dbReference type="NCBI Taxonomy" id="46245"/>
    <lineage>
        <taxon>Eukaryota</taxon>
        <taxon>Metazoa</taxon>
        <taxon>Ecdysozoa</taxon>
        <taxon>Arthropoda</taxon>
        <taxon>Hexapoda</taxon>
        <taxon>Insecta</taxon>
        <taxon>Pterygota</taxon>
        <taxon>Neoptera</taxon>
        <taxon>Endopterygota</taxon>
        <taxon>Diptera</taxon>
        <taxon>Brachycera</taxon>
        <taxon>Muscomorpha</taxon>
        <taxon>Ephydroidea</taxon>
        <taxon>Drosophilidae</taxon>
        <taxon>Drosophila</taxon>
        <taxon>Sophophora</taxon>
    </lineage>
</organism>
<reference evidence="4" key="1">
    <citation type="submission" date="2025-08" db="UniProtKB">
        <authorList>
            <consortium name="RefSeq"/>
        </authorList>
    </citation>
    <scope>IDENTIFICATION</scope>
    <source>
        <strain evidence="4">MV-25-SWS-2005</strain>
        <tissue evidence="4">Whole body</tissue>
    </source>
</reference>
<dbReference type="InParanoid" id="A0A6I8UBT7"/>
<dbReference type="AlphaFoldDB" id="A0A6I8UBT7"/>
<dbReference type="Proteomes" id="UP000001819">
    <property type="component" value="Chromosome X"/>
</dbReference>
<gene>
    <name evidence="4" type="primary">MESR6</name>
</gene>
<protein>
    <submittedName>
        <fullName evidence="4">UPF0489 protein C5orf22 homolog</fullName>
    </submittedName>
</protein>
<sequence>MESDTLDMEGAPAALKKLSQSESAGGKETEAALSEGAPPTKKQKTVDKEDREVVDREDEDDADDDDDEEDDDEEEDNDDDDEEVPQLVAAVEGGSEEESCLERVQSTQSNLRTFRRIPVFIVDYHNDVLEFIYRCLGTRHLPLENNLLVHFDSHPDLVIPRHIAASSTYDKETMLNELSIENWIMPTLYAGHFNRMVWLKNSWCQQIPTGKHEFKIGQKDDRIGVDCPLDYFIADGNYCSSDSLQEARHVELQVYDADSDSLDPRQFITEKDAKGFVLDIDLDFFSTSNPFLEIYKDADCYNQLKEIFHFVSVEAVKKAATATISEYMATADKRQTQLEALKRIFWHLEEQRSLEGLELPDETVISPEVYAKIVHLTEQLQDKYPDDEIDWHLIFDSGSTTDNNGLPHHISSSQELEEYFANFKRFLERLPVPPVAITMAHSAQDDYCPQDQVAFIEERVLRLLKDVFGERLNDKAILQYMDDPWDVMKL</sequence>
<dbReference type="FunCoup" id="A0A6I8UBT7">
    <property type="interactions" value="232"/>
</dbReference>
<comment type="similarity">
    <text evidence="1">Belongs to the UPF0489 family.</text>
</comment>
<dbReference type="Pfam" id="PF12640">
    <property type="entry name" value="UPF0489"/>
    <property type="match status" value="1"/>
</dbReference>
<evidence type="ECO:0000256" key="1">
    <source>
        <dbReference type="ARBA" id="ARBA00007099"/>
    </source>
</evidence>
<feature type="compositionally biased region" description="Acidic residues" evidence="2">
    <location>
        <begin position="55"/>
        <end position="84"/>
    </location>
</feature>
<accession>A0A6I8UBT7</accession>
<evidence type="ECO:0000313" key="3">
    <source>
        <dbReference type="Proteomes" id="UP000001819"/>
    </source>
</evidence>
<proteinExistence type="inferred from homology"/>
<name>A0A6I8UBT7_DROPS</name>
<dbReference type="InterPro" id="IPR024131">
    <property type="entry name" value="UPF0489"/>
</dbReference>
<dbReference type="KEGG" id="dpo:4812423"/>